<reference evidence="1" key="1">
    <citation type="submission" date="2023-03" db="EMBL/GenBank/DDBJ databases">
        <title>Massive genome expansion in bonnet fungi (Mycena s.s.) driven by repeated elements and novel gene families across ecological guilds.</title>
        <authorList>
            <consortium name="Lawrence Berkeley National Laboratory"/>
            <person name="Harder C.B."/>
            <person name="Miyauchi S."/>
            <person name="Viragh M."/>
            <person name="Kuo A."/>
            <person name="Thoen E."/>
            <person name="Andreopoulos B."/>
            <person name="Lu D."/>
            <person name="Skrede I."/>
            <person name="Drula E."/>
            <person name="Henrissat B."/>
            <person name="Morin E."/>
            <person name="Kohler A."/>
            <person name="Barry K."/>
            <person name="LaButti K."/>
            <person name="Morin E."/>
            <person name="Salamov A."/>
            <person name="Lipzen A."/>
            <person name="Mereny Z."/>
            <person name="Hegedus B."/>
            <person name="Baldrian P."/>
            <person name="Stursova M."/>
            <person name="Weitz H."/>
            <person name="Taylor A."/>
            <person name="Grigoriev I.V."/>
            <person name="Nagy L.G."/>
            <person name="Martin F."/>
            <person name="Kauserud H."/>
        </authorList>
    </citation>
    <scope>NUCLEOTIDE SEQUENCE</scope>
    <source>
        <strain evidence="1">9144</strain>
    </source>
</reference>
<gene>
    <name evidence="1" type="ORF">GGX14DRAFT_350644</name>
</gene>
<evidence type="ECO:0000313" key="1">
    <source>
        <dbReference type="EMBL" id="KAJ7224048.1"/>
    </source>
</evidence>
<organism evidence="1 2">
    <name type="scientific">Mycena pura</name>
    <dbReference type="NCBI Taxonomy" id="153505"/>
    <lineage>
        <taxon>Eukaryota</taxon>
        <taxon>Fungi</taxon>
        <taxon>Dikarya</taxon>
        <taxon>Basidiomycota</taxon>
        <taxon>Agaricomycotina</taxon>
        <taxon>Agaricomycetes</taxon>
        <taxon>Agaricomycetidae</taxon>
        <taxon>Agaricales</taxon>
        <taxon>Marasmiineae</taxon>
        <taxon>Mycenaceae</taxon>
        <taxon>Mycena</taxon>
    </lineage>
</organism>
<feature type="non-terminal residue" evidence="1">
    <location>
        <position position="1"/>
    </location>
</feature>
<protein>
    <submittedName>
        <fullName evidence="1">Uncharacterized protein</fullName>
    </submittedName>
</protein>
<comment type="caution">
    <text evidence="1">The sequence shown here is derived from an EMBL/GenBank/DDBJ whole genome shotgun (WGS) entry which is preliminary data.</text>
</comment>
<sequence>PHLIVSEEELIVAFQMLQPNVHVISPVTVGHNIKLIYELSKPAVRATLKVSKACISYSCLTNVLSGPPGALHVMLDGWTAPNSLSIVGLVIQYVKDHELKTFLLDMIPCVLFLLLPQ</sequence>
<dbReference type="AlphaFoldDB" id="A0AAD7E1K1"/>
<proteinExistence type="predicted"/>
<dbReference type="Proteomes" id="UP001219525">
    <property type="component" value="Unassembled WGS sequence"/>
</dbReference>
<keyword evidence="2" id="KW-1185">Reference proteome</keyword>
<evidence type="ECO:0000313" key="2">
    <source>
        <dbReference type="Proteomes" id="UP001219525"/>
    </source>
</evidence>
<dbReference type="EMBL" id="JARJCW010000005">
    <property type="protein sequence ID" value="KAJ7224048.1"/>
    <property type="molecule type" value="Genomic_DNA"/>
</dbReference>
<name>A0AAD7E1K1_9AGAR</name>
<accession>A0AAD7E1K1</accession>